<dbReference type="GO" id="GO:0000179">
    <property type="term" value="F:rRNA (adenine-N6,N6-)-dimethyltransferase activity"/>
    <property type="evidence" value="ECO:0007669"/>
    <property type="project" value="InterPro"/>
</dbReference>
<accession>A0A318K9B8</accession>
<keyword evidence="7" id="KW-1185">Reference proteome</keyword>
<name>A0A318K9B8_9NOCA</name>
<evidence type="ECO:0000256" key="1">
    <source>
        <dbReference type="ARBA" id="ARBA00008361"/>
    </source>
</evidence>
<dbReference type="InterPro" id="IPR029063">
    <property type="entry name" value="SAM-dependent_MTases_sf"/>
</dbReference>
<proteinExistence type="inferred from homology"/>
<organism evidence="6 7">
    <name type="scientific">Nocardia tenerifensis</name>
    <dbReference type="NCBI Taxonomy" id="228006"/>
    <lineage>
        <taxon>Bacteria</taxon>
        <taxon>Bacillati</taxon>
        <taxon>Actinomycetota</taxon>
        <taxon>Actinomycetes</taxon>
        <taxon>Mycobacteriales</taxon>
        <taxon>Nocardiaceae</taxon>
        <taxon>Nocardia</taxon>
    </lineage>
</organism>
<dbReference type="Proteomes" id="UP000247569">
    <property type="component" value="Unassembled WGS sequence"/>
</dbReference>
<feature type="region of interest" description="Disordered" evidence="4">
    <location>
        <begin position="1"/>
        <end position="23"/>
    </location>
</feature>
<dbReference type="InterPro" id="IPR020596">
    <property type="entry name" value="rRNA_Ade_Mease_Trfase_CS"/>
</dbReference>
<protein>
    <submittedName>
        <fullName evidence="6">Methyltransferase family protein</fullName>
    </submittedName>
</protein>
<dbReference type="AlphaFoldDB" id="A0A318K9B8"/>
<dbReference type="InterPro" id="IPR013216">
    <property type="entry name" value="Methyltransf_11"/>
</dbReference>
<dbReference type="Gene3D" id="3.40.50.150">
    <property type="entry name" value="Vaccinia Virus protein VP39"/>
    <property type="match status" value="1"/>
</dbReference>
<dbReference type="EMBL" id="QJKF01000003">
    <property type="protein sequence ID" value="PXX66606.1"/>
    <property type="molecule type" value="Genomic_DNA"/>
</dbReference>
<keyword evidence="3 6" id="KW-0808">Transferase</keyword>
<evidence type="ECO:0000256" key="2">
    <source>
        <dbReference type="ARBA" id="ARBA00022603"/>
    </source>
</evidence>
<evidence type="ECO:0000313" key="6">
    <source>
        <dbReference type="EMBL" id="PXX66606.1"/>
    </source>
</evidence>
<evidence type="ECO:0000259" key="5">
    <source>
        <dbReference type="Pfam" id="PF08241"/>
    </source>
</evidence>
<dbReference type="PROSITE" id="PS01131">
    <property type="entry name" value="RRNA_A_DIMETH"/>
    <property type="match status" value="1"/>
</dbReference>
<reference evidence="6 7" key="1">
    <citation type="submission" date="2018-05" db="EMBL/GenBank/DDBJ databases">
        <title>Genomic Encyclopedia of Type Strains, Phase IV (KMG-IV): sequencing the most valuable type-strain genomes for metagenomic binning, comparative biology and taxonomic classification.</title>
        <authorList>
            <person name="Goeker M."/>
        </authorList>
    </citation>
    <scope>NUCLEOTIDE SEQUENCE [LARGE SCALE GENOMIC DNA]</scope>
    <source>
        <strain evidence="6 7">DSM 44704</strain>
    </source>
</reference>
<comment type="similarity">
    <text evidence="1">Belongs to the methyltransferase superfamily.</text>
</comment>
<evidence type="ECO:0000256" key="3">
    <source>
        <dbReference type="ARBA" id="ARBA00022679"/>
    </source>
</evidence>
<dbReference type="Pfam" id="PF08241">
    <property type="entry name" value="Methyltransf_11"/>
    <property type="match status" value="1"/>
</dbReference>
<sequence>MGLRHRAYGGRMGNTTDRDASKRALHARRAASFGAKATDYAEHRPDYPLAAVRWALEAVPTVPAPVVLDLGAGTGKLTEGLLAAGATVIAVEPDDGMRIELMRRLPGVRAYEGTAEEIPLADGSVAAIVAGQAFHWFDQERAFPEFARVLQKGGTFAALWNTDDTRVDWVAELGRVARTDASVPPLELVSRKLPEHPLFEDFEAAEFPHAQRRTAESLTATIGTHSHTLVVSPQQRAEVLRRITEYLRGRPETAEGEFDLPLVTLVLRTTLRRR</sequence>
<dbReference type="SUPFAM" id="SSF53335">
    <property type="entry name" value="S-adenosyl-L-methionine-dependent methyltransferases"/>
    <property type="match status" value="1"/>
</dbReference>
<evidence type="ECO:0000313" key="7">
    <source>
        <dbReference type="Proteomes" id="UP000247569"/>
    </source>
</evidence>
<dbReference type="CDD" id="cd02440">
    <property type="entry name" value="AdoMet_MTases"/>
    <property type="match status" value="1"/>
</dbReference>
<keyword evidence="2 6" id="KW-0489">Methyltransferase</keyword>
<evidence type="ECO:0000256" key="4">
    <source>
        <dbReference type="SAM" id="MobiDB-lite"/>
    </source>
</evidence>
<dbReference type="PANTHER" id="PTHR44942:SF4">
    <property type="entry name" value="METHYLTRANSFERASE TYPE 11 DOMAIN-CONTAINING PROTEIN"/>
    <property type="match status" value="1"/>
</dbReference>
<gene>
    <name evidence="6" type="ORF">DFR70_103355</name>
</gene>
<dbReference type="PANTHER" id="PTHR44942">
    <property type="entry name" value="METHYLTRANSF_11 DOMAIN-CONTAINING PROTEIN"/>
    <property type="match status" value="1"/>
</dbReference>
<feature type="domain" description="Methyltransferase type 11" evidence="5">
    <location>
        <begin position="68"/>
        <end position="157"/>
    </location>
</feature>
<comment type="caution">
    <text evidence="6">The sequence shown here is derived from an EMBL/GenBank/DDBJ whole genome shotgun (WGS) entry which is preliminary data.</text>
</comment>
<dbReference type="InterPro" id="IPR051052">
    <property type="entry name" value="Diverse_substrate_MTase"/>
</dbReference>